<dbReference type="PANTHER" id="PTHR11938">
    <property type="entry name" value="FAD NADPH DEHYDROGENASE/OXIDOREDUCTASE"/>
    <property type="match status" value="1"/>
</dbReference>
<keyword evidence="15" id="KW-0003">3Fe-4S</keyword>
<comment type="caution">
    <text evidence="18">The sequence shown here is derived from an EMBL/GenBank/DDBJ whole genome shotgun (WGS) entry which is preliminary data.</text>
</comment>
<keyword evidence="6" id="KW-0285">Flavoprotein</keyword>
<dbReference type="InterPro" id="IPR002489">
    <property type="entry name" value="Glu_synth_asu_C"/>
</dbReference>
<evidence type="ECO:0000256" key="16">
    <source>
        <dbReference type="ARBA" id="ARBA00029440"/>
    </source>
</evidence>
<keyword evidence="5" id="KW-0028">Amino-acid biosynthesis</keyword>
<dbReference type="InterPro" id="IPR029055">
    <property type="entry name" value="Ntn_hydrolases_N"/>
</dbReference>
<dbReference type="FunFam" id="2.160.20.60:FF:000001">
    <property type="entry name" value="Glutamate synthase, large subunit"/>
    <property type="match status" value="1"/>
</dbReference>
<evidence type="ECO:0000256" key="8">
    <source>
        <dbReference type="ARBA" id="ARBA00022723"/>
    </source>
</evidence>
<evidence type="ECO:0000256" key="14">
    <source>
        <dbReference type="ARBA" id="ARBA00023164"/>
    </source>
</evidence>
<dbReference type="InterPro" id="IPR017932">
    <property type="entry name" value="GATase_2_dom"/>
</dbReference>
<comment type="cofactor">
    <cofactor evidence="3">
        <name>FAD</name>
        <dbReference type="ChEBI" id="CHEBI:57692"/>
    </cofactor>
</comment>
<evidence type="ECO:0000256" key="1">
    <source>
        <dbReference type="ARBA" id="ARBA00001917"/>
    </source>
</evidence>
<keyword evidence="9" id="KW-0274">FAD</keyword>
<dbReference type="InterPro" id="IPR013785">
    <property type="entry name" value="Aldolase_TIM"/>
</dbReference>
<dbReference type="CDD" id="cd00713">
    <property type="entry name" value="GltS"/>
    <property type="match status" value="1"/>
</dbReference>
<comment type="cofactor">
    <cofactor evidence="2">
        <name>[3Fe-4S] cluster</name>
        <dbReference type="ChEBI" id="CHEBI:21137"/>
    </cofactor>
</comment>
<evidence type="ECO:0000256" key="3">
    <source>
        <dbReference type="ARBA" id="ARBA00001974"/>
    </source>
</evidence>
<dbReference type="GO" id="GO:0015930">
    <property type="term" value="F:glutamate synthase activity"/>
    <property type="evidence" value="ECO:0007669"/>
    <property type="project" value="InterPro"/>
</dbReference>
<comment type="cofactor">
    <cofactor evidence="1">
        <name>FMN</name>
        <dbReference type="ChEBI" id="CHEBI:58210"/>
    </cofactor>
</comment>
<evidence type="ECO:0000256" key="5">
    <source>
        <dbReference type="ARBA" id="ARBA00022605"/>
    </source>
</evidence>
<dbReference type="CDD" id="cd02808">
    <property type="entry name" value="GltS_FMN"/>
    <property type="match status" value="1"/>
</dbReference>
<dbReference type="PANTHER" id="PTHR11938:SF133">
    <property type="entry name" value="GLUTAMATE SYNTHASE (NADH)"/>
    <property type="match status" value="1"/>
</dbReference>
<evidence type="ECO:0000256" key="2">
    <source>
        <dbReference type="ARBA" id="ARBA00001927"/>
    </source>
</evidence>
<dbReference type="Gene3D" id="3.20.20.70">
    <property type="entry name" value="Aldolase class I"/>
    <property type="match status" value="2"/>
</dbReference>
<dbReference type="GO" id="GO:0006537">
    <property type="term" value="P:glutamate biosynthetic process"/>
    <property type="evidence" value="ECO:0007669"/>
    <property type="project" value="UniProtKB-KW"/>
</dbReference>
<dbReference type="GO" id="GO:0051538">
    <property type="term" value="F:3 iron, 4 sulfur cluster binding"/>
    <property type="evidence" value="ECO:0007669"/>
    <property type="project" value="UniProtKB-KW"/>
</dbReference>
<keyword evidence="14" id="KW-0314">Glutamate biosynthesis</keyword>
<keyword evidence="7" id="KW-0288">FMN</keyword>
<dbReference type="Pfam" id="PF01493">
    <property type="entry name" value="GXGXG"/>
    <property type="match status" value="1"/>
</dbReference>
<dbReference type="EMBL" id="PXYV01000006">
    <property type="protein sequence ID" value="PSR23330.1"/>
    <property type="molecule type" value="Genomic_DNA"/>
</dbReference>
<dbReference type="PROSITE" id="PS51278">
    <property type="entry name" value="GATASE_TYPE_2"/>
    <property type="match status" value="1"/>
</dbReference>
<dbReference type="SUPFAM" id="SSF51395">
    <property type="entry name" value="FMN-linked oxidoreductases"/>
    <property type="match status" value="1"/>
</dbReference>
<comment type="pathway">
    <text evidence="16">Amino-acid biosynthesis.</text>
</comment>
<dbReference type="Proteomes" id="UP000241848">
    <property type="component" value="Unassembled WGS sequence"/>
</dbReference>
<evidence type="ECO:0000256" key="10">
    <source>
        <dbReference type="ARBA" id="ARBA00022962"/>
    </source>
</evidence>
<evidence type="ECO:0000259" key="17">
    <source>
        <dbReference type="PROSITE" id="PS51278"/>
    </source>
</evidence>
<dbReference type="InterPro" id="IPR002932">
    <property type="entry name" value="Glu_synthdom"/>
</dbReference>
<keyword evidence="11" id="KW-0560">Oxidoreductase</keyword>
<dbReference type="NCBIfam" id="NF008730">
    <property type="entry name" value="PRK11750.1"/>
    <property type="match status" value="1"/>
</dbReference>
<evidence type="ECO:0000313" key="19">
    <source>
        <dbReference type="Proteomes" id="UP000241848"/>
    </source>
</evidence>
<evidence type="ECO:0000256" key="15">
    <source>
        <dbReference type="ARBA" id="ARBA00023291"/>
    </source>
</evidence>
<organism evidence="18 19">
    <name type="scientific">Sulfobacillus acidophilus</name>
    <dbReference type="NCBI Taxonomy" id="53633"/>
    <lineage>
        <taxon>Bacteria</taxon>
        <taxon>Bacillati</taxon>
        <taxon>Bacillota</taxon>
        <taxon>Clostridia</taxon>
        <taxon>Eubacteriales</taxon>
        <taxon>Clostridiales Family XVII. Incertae Sedis</taxon>
        <taxon>Sulfobacillus</taxon>
    </lineage>
</organism>
<keyword evidence="8" id="KW-0479">Metal-binding</keyword>
<dbReference type="FunFam" id="3.60.20.10:FF:000001">
    <property type="entry name" value="Glutamate synthase, large subunit"/>
    <property type="match status" value="1"/>
</dbReference>
<dbReference type="InterPro" id="IPR050711">
    <property type="entry name" value="ET-N_metabolism_enzyme"/>
</dbReference>
<dbReference type="Gene3D" id="3.60.20.10">
    <property type="entry name" value="Glutamine Phosphoribosylpyrophosphate, subunit 1, domain 1"/>
    <property type="match status" value="1"/>
</dbReference>
<evidence type="ECO:0000256" key="6">
    <source>
        <dbReference type="ARBA" id="ARBA00022630"/>
    </source>
</evidence>
<reference evidence="18 19" key="1">
    <citation type="journal article" date="2014" name="BMC Genomics">
        <title>Comparison of environmental and isolate Sulfobacillus genomes reveals diverse carbon, sulfur, nitrogen, and hydrogen metabolisms.</title>
        <authorList>
            <person name="Justice N.B."/>
            <person name="Norman A."/>
            <person name="Brown C.T."/>
            <person name="Singh A."/>
            <person name="Thomas B.C."/>
            <person name="Banfield J.F."/>
        </authorList>
    </citation>
    <scope>NUCLEOTIDE SEQUENCE [LARGE SCALE GENOMIC DNA]</scope>
    <source>
        <strain evidence="18">AMDSBA3</strain>
    </source>
</reference>
<evidence type="ECO:0000256" key="4">
    <source>
        <dbReference type="ARBA" id="ARBA00009716"/>
    </source>
</evidence>
<evidence type="ECO:0000256" key="12">
    <source>
        <dbReference type="ARBA" id="ARBA00023004"/>
    </source>
</evidence>
<keyword evidence="10" id="KW-0315">Glutamine amidotransferase</keyword>
<dbReference type="CDD" id="cd00982">
    <property type="entry name" value="gltB_C"/>
    <property type="match status" value="1"/>
</dbReference>
<dbReference type="InterPro" id="IPR006982">
    <property type="entry name" value="Glu_synth_centr_N"/>
</dbReference>
<dbReference type="Pfam" id="PF00310">
    <property type="entry name" value="GATase_2"/>
    <property type="match status" value="1"/>
</dbReference>
<dbReference type="Gene3D" id="2.160.20.60">
    <property type="entry name" value="Glutamate synthase, alpha subunit, C-terminal domain"/>
    <property type="match status" value="1"/>
</dbReference>
<dbReference type="SUPFAM" id="SSF69336">
    <property type="entry name" value="Alpha subunit of glutamate synthase, C-terminal domain"/>
    <property type="match status" value="1"/>
</dbReference>
<accession>A0A2T2WM72</accession>
<evidence type="ECO:0000256" key="13">
    <source>
        <dbReference type="ARBA" id="ARBA00023014"/>
    </source>
</evidence>
<dbReference type="Pfam" id="PF01645">
    <property type="entry name" value="Glu_synthase"/>
    <property type="match status" value="1"/>
</dbReference>
<sequence>MTQFLNHPPRQGLYDPAMEHDACGVGLVAHICGQRSHTIVQQALQVLENLEHRGAQGSEPNQGDGAGILLQVPDQLFRDDCSRLGLTLPHPSDYGVAMLFLPVDAPSRQECIRVLEDTVRQEGLTVIGWRDVPVREANLGDSARQTQPVIRQLLVGRGHLGGDQDAFERKLYVVRRRVEHALRHHKQEGTASFYCASFSSRTIVYKGMFTSNQVRAFYADLTDSRLESAFAVVHSRFSTNTFPSWERAHPYRFVVHNGEINTLRGNINWMRARESLLESELFGDDLVKLRPILDEDGSDTAIFDNALEFLVHAGRSLPHAAMMMIPEPWSHHETMSATKKAFYQYHSCLMEPWDGPAAMVMTDGKQIAAILDRNGLRPARYYVTRDDRIILASEAGVLDIPPAEVVLKDRLRPGRMLLVDLEEQRIIGDEEIKERVAQEHPYGQWLARHLIHLDDVAEPPSFPQPDHDTILRRQLEFGYTYEELDKVIQPMALEGVERTGSMGVDTPLAVLSTRPQLLYQYFKQLFAQVTNPPIDAIREEVVMGLETTIGSEGNLLHPGPKACHQITLDTPILTNREFYKLVHIDELGYRSRTLPILYPVHSGGAGLEKSLDNLCALADSAIAEGVNILVLSDRGHNRTHAPIPALLAVSALHHHLINVGTRMQVAIVIESGEPREVHHFALLIGYGASAINPYLVFESIDDRITRGIWTGVDFKQATRTYVKAATKGVVKVLSKMGISTIQSYHGAQIFEAIGLSRSVVDRYFAPTASRIEGMGLNEIAEEIFRRHQKAYPKRHAAGLILDEGGQIQWRAEGEDHLYDPKAVYLLQQATRQNSFELFQEFAELSQSWAKRHYHLRSLMDFVWSPTPLPLDQVESATSIVRRFKTGAMSYGSISQEAHEALAIAMNRIGGKSNTGEGGEHPSRFTADANGDFRRSAIKQVASGRFGVTSQYLVNADEIQIKIAQGAKPGEGGQLPGKKVYPWIAEVRHSTPGVGLISPPPHHDIYSIEDLAELIYDLKNANPQARISVKLVSAVGVGTIAAGVAKGKADVVLISGYDGGTGAAPETSIQHTGLPWELGVAETHQTLILNGLRDRIRIETDGKLLTGRDVAIAALLGAEEFGFATGPLISLGCVMMRVCQLDTCPTGIATQNPLLRQRFAGDPAFVVNFMTLVAEDLRRYMAKLGFRTVDEMVGRTDRLKAAPLTNHWKAKHVDLSSLLYVPAAPVAPAHERVGQQHGLNDSMTAQELLQVAEPALSGGHAVKAQFSIHNTDRAVGTLLGHAITQRLGTQTLPDDQIQFEFHGSAGQSFGAFVPQGVTLRLVGDANDYVGKGLSGGKIIVYPDPRSTFAAHENILVGNVVLYGATSGEAYFAGVAGERFAVRNSGALAVVEGVGDHGLEYMTGGRVVVLGHTGRNFAAGMSGGIAYVFDVDGYFERRVNRAMVTIAPLSEATDVQDLRRLIEQHVAYTASRLGQSLLRNWESSLHRFWVVIPNDYQRMRLAIARARDEGLNADDAAMQAFQENQRDLARVTGN</sequence>
<gene>
    <name evidence="18" type="ORF">C7B45_03155</name>
</gene>
<proteinExistence type="inferred from homology"/>
<feature type="domain" description="Glutamine amidotransferase type-2" evidence="17">
    <location>
        <begin position="23"/>
        <end position="422"/>
    </location>
</feature>
<dbReference type="InterPro" id="IPR036485">
    <property type="entry name" value="Glu_synth_asu_C_sf"/>
</dbReference>
<dbReference type="GO" id="GO:0019676">
    <property type="term" value="P:ammonia assimilation cycle"/>
    <property type="evidence" value="ECO:0007669"/>
    <property type="project" value="TreeGrafter"/>
</dbReference>
<dbReference type="GO" id="GO:0046872">
    <property type="term" value="F:metal ion binding"/>
    <property type="evidence" value="ECO:0007669"/>
    <property type="project" value="UniProtKB-KW"/>
</dbReference>
<dbReference type="SUPFAM" id="SSF56235">
    <property type="entry name" value="N-terminal nucleophile aminohydrolases (Ntn hydrolases)"/>
    <property type="match status" value="1"/>
</dbReference>
<evidence type="ECO:0000256" key="11">
    <source>
        <dbReference type="ARBA" id="ARBA00023002"/>
    </source>
</evidence>
<comment type="similarity">
    <text evidence="4">Belongs to the glutamate synthase family.</text>
</comment>
<dbReference type="FunFam" id="3.20.20.70:FF:000031">
    <property type="entry name" value="Glutamate synthase 1 [NADH]"/>
    <property type="match status" value="1"/>
</dbReference>
<name>A0A2T2WM72_9FIRM</name>
<keyword evidence="13" id="KW-0411">Iron-sulfur</keyword>
<protein>
    <submittedName>
        <fullName evidence="18">Glutamate synthase large subunit</fullName>
    </submittedName>
</protein>
<evidence type="ECO:0000313" key="18">
    <source>
        <dbReference type="EMBL" id="PSR23330.1"/>
    </source>
</evidence>
<evidence type="ECO:0000256" key="9">
    <source>
        <dbReference type="ARBA" id="ARBA00022827"/>
    </source>
</evidence>
<dbReference type="FunFam" id="3.20.20.70:FF:000053">
    <property type="entry name" value="Glutamate synthase large subunit"/>
    <property type="match status" value="1"/>
</dbReference>
<evidence type="ECO:0000256" key="7">
    <source>
        <dbReference type="ARBA" id="ARBA00022643"/>
    </source>
</evidence>
<dbReference type="Pfam" id="PF04898">
    <property type="entry name" value="Glu_syn_central"/>
    <property type="match status" value="1"/>
</dbReference>
<keyword evidence="12" id="KW-0408">Iron</keyword>